<protein>
    <recommendedName>
        <fullName evidence="5">J domain-containing protein</fullName>
    </recommendedName>
</protein>
<keyword evidence="4" id="KW-1185">Reference proteome</keyword>
<evidence type="ECO:0008006" key="5">
    <source>
        <dbReference type="Google" id="ProtNLM"/>
    </source>
</evidence>
<dbReference type="EMBL" id="JAWWNJ010000059">
    <property type="protein sequence ID" value="KAK7013442.1"/>
    <property type="molecule type" value="Genomic_DNA"/>
</dbReference>
<evidence type="ECO:0000313" key="4">
    <source>
        <dbReference type="Proteomes" id="UP001362999"/>
    </source>
</evidence>
<reference evidence="3 4" key="1">
    <citation type="journal article" date="2024" name="J Genomics">
        <title>Draft genome sequencing and assembly of Favolaschia claudopus CIRM-BRFM 2984 isolated from oak limbs.</title>
        <authorList>
            <person name="Navarro D."/>
            <person name="Drula E."/>
            <person name="Chaduli D."/>
            <person name="Cazenave R."/>
            <person name="Ahrendt S."/>
            <person name="Wang J."/>
            <person name="Lipzen A."/>
            <person name="Daum C."/>
            <person name="Barry K."/>
            <person name="Grigoriev I.V."/>
            <person name="Favel A."/>
            <person name="Rosso M.N."/>
            <person name="Martin F."/>
        </authorList>
    </citation>
    <scope>NUCLEOTIDE SEQUENCE [LARGE SCALE GENOMIC DNA]</scope>
    <source>
        <strain evidence="3 4">CIRM-BRFM 2984</strain>
    </source>
</reference>
<accession>A0AAW0ALJ6</accession>
<organism evidence="3 4">
    <name type="scientific">Favolaschia claudopus</name>
    <dbReference type="NCBI Taxonomy" id="2862362"/>
    <lineage>
        <taxon>Eukaryota</taxon>
        <taxon>Fungi</taxon>
        <taxon>Dikarya</taxon>
        <taxon>Basidiomycota</taxon>
        <taxon>Agaricomycotina</taxon>
        <taxon>Agaricomycetes</taxon>
        <taxon>Agaricomycetidae</taxon>
        <taxon>Agaricales</taxon>
        <taxon>Marasmiineae</taxon>
        <taxon>Mycenaceae</taxon>
        <taxon>Favolaschia</taxon>
    </lineage>
</organism>
<dbReference type="EMBL" id="JAWWNJ010000072">
    <property type="protein sequence ID" value="KAK7007110.1"/>
    <property type="molecule type" value="Genomic_DNA"/>
</dbReference>
<gene>
    <name evidence="3" type="ORF">R3P38DRAFT_3575842</name>
    <name evidence="2" type="ORF">R3P38DRAFT_3598900</name>
</gene>
<proteinExistence type="predicted"/>
<dbReference type="AlphaFoldDB" id="A0AAW0ALJ6"/>
<feature type="region of interest" description="Disordered" evidence="1">
    <location>
        <begin position="40"/>
        <end position="109"/>
    </location>
</feature>
<sequence length="252" mass="28846">MAMFSWSSLGPCRSPDCSMTSRRAVIKDCKVDYTRSGEPLFYLSESEESSETQSSGSSETETDDDGSDAMDTDNDPSLYEFDPTDSDREQFHKPDPFPPREKFPHSIVPGRPAPLLPRLAVRAVAPSLLPVAHNRNSPTEVQHLMRQTLFQPRRHHLPPAEPSSNPNLDSIWRLNATRWMSEILTRLPRPVPERRRTWIEILNSIGGNPRKYWLKVSMIYHPDKNADMPQEWRDICDAITKGLNSKFSEFPQ</sequence>
<evidence type="ECO:0000313" key="3">
    <source>
        <dbReference type="EMBL" id="KAK7013442.1"/>
    </source>
</evidence>
<feature type="compositionally biased region" description="Basic and acidic residues" evidence="1">
    <location>
        <begin position="85"/>
        <end position="104"/>
    </location>
</feature>
<name>A0AAW0ALJ6_9AGAR</name>
<comment type="caution">
    <text evidence="3">The sequence shown here is derived from an EMBL/GenBank/DDBJ whole genome shotgun (WGS) entry which is preliminary data.</text>
</comment>
<evidence type="ECO:0000313" key="2">
    <source>
        <dbReference type="EMBL" id="KAK7007110.1"/>
    </source>
</evidence>
<evidence type="ECO:0000256" key="1">
    <source>
        <dbReference type="SAM" id="MobiDB-lite"/>
    </source>
</evidence>
<dbReference type="Proteomes" id="UP001362999">
    <property type="component" value="Unassembled WGS sequence"/>
</dbReference>
<feature type="compositionally biased region" description="Acidic residues" evidence="1">
    <location>
        <begin position="60"/>
        <end position="74"/>
    </location>
</feature>